<dbReference type="AlphaFoldDB" id="A0A813U168"/>
<evidence type="ECO:0000256" key="12">
    <source>
        <dbReference type="SAM" id="MobiDB-lite"/>
    </source>
</evidence>
<dbReference type="PANTHER" id="PTHR18929:SF210">
    <property type="entry name" value="PROTEIN DISULFIDE-ISOMERASE A4"/>
    <property type="match status" value="1"/>
</dbReference>
<dbReference type="Pfam" id="PF13848">
    <property type="entry name" value="Thioredoxin_6"/>
    <property type="match status" value="1"/>
</dbReference>
<gene>
    <name evidence="17" type="ORF">GPM918_LOCUS4558</name>
    <name evidence="18" type="ORF">SRO942_LOCUS4559</name>
</gene>
<comment type="subcellular location">
    <subcellularLocation>
        <location evidence="2">Endoplasmic reticulum lumen</location>
    </subcellularLocation>
</comment>
<keyword evidence="8 11" id="KW-1015">Disulfide bond</keyword>
<keyword evidence="13" id="KW-1133">Transmembrane helix</keyword>
<evidence type="ECO:0000256" key="3">
    <source>
        <dbReference type="ARBA" id="ARBA00006347"/>
    </source>
</evidence>
<feature type="domain" description="Thioredoxin" evidence="16">
    <location>
        <begin position="227"/>
        <end position="353"/>
    </location>
</feature>
<dbReference type="SMART" id="SM01190">
    <property type="entry name" value="EMP24_GP25L"/>
    <property type="match status" value="1"/>
</dbReference>
<dbReference type="EMBL" id="CAJNOQ010000619">
    <property type="protein sequence ID" value="CAF0821283.1"/>
    <property type="molecule type" value="Genomic_DNA"/>
</dbReference>
<dbReference type="OrthoDB" id="427280at2759"/>
<dbReference type="FunFam" id="3.40.30.10:FF:000107">
    <property type="entry name" value="Protein disulfide-isomerase 5-2"/>
    <property type="match status" value="1"/>
</dbReference>
<name>A0A813U168_9BILA</name>
<feature type="transmembrane region" description="Helical" evidence="13">
    <location>
        <begin position="178"/>
        <end position="200"/>
    </location>
</feature>
<feature type="region of interest" description="Disordered" evidence="12">
    <location>
        <begin position="222"/>
        <end position="243"/>
    </location>
</feature>
<evidence type="ECO:0000256" key="5">
    <source>
        <dbReference type="ARBA" id="ARBA00022729"/>
    </source>
</evidence>
<dbReference type="PROSITE" id="PS00194">
    <property type="entry name" value="THIOREDOXIN_1"/>
    <property type="match status" value="1"/>
</dbReference>
<dbReference type="GO" id="GO:0006457">
    <property type="term" value="P:protein folding"/>
    <property type="evidence" value="ECO:0007669"/>
    <property type="project" value="TreeGrafter"/>
</dbReference>
<evidence type="ECO:0000313" key="17">
    <source>
        <dbReference type="EMBL" id="CAF0821283.1"/>
    </source>
</evidence>
<dbReference type="Proteomes" id="UP000681722">
    <property type="component" value="Unassembled WGS sequence"/>
</dbReference>
<feature type="signal peptide" evidence="14">
    <location>
        <begin position="1"/>
        <end position="19"/>
    </location>
</feature>
<dbReference type="PRINTS" id="PR00421">
    <property type="entry name" value="THIOREDOXIN"/>
</dbReference>
<feature type="chain" id="PRO_5035598030" description="protein disulfide-isomerase" evidence="14">
    <location>
        <begin position="20"/>
        <end position="830"/>
    </location>
</feature>
<protein>
    <recommendedName>
        <fullName evidence="4">protein disulfide-isomerase</fullName>
        <ecNumber evidence="4">5.3.4.1</ecNumber>
    </recommendedName>
</protein>
<dbReference type="Gene3D" id="3.40.30.10">
    <property type="entry name" value="Glutaredoxin"/>
    <property type="match status" value="5"/>
</dbReference>
<dbReference type="PANTHER" id="PTHR18929">
    <property type="entry name" value="PROTEIN DISULFIDE ISOMERASE"/>
    <property type="match status" value="1"/>
</dbReference>
<reference evidence="17" key="1">
    <citation type="submission" date="2021-02" db="EMBL/GenBank/DDBJ databases">
        <authorList>
            <person name="Nowell W R."/>
        </authorList>
    </citation>
    <scope>NUCLEOTIDE SEQUENCE</scope>
</reference>
<comment type="caution">
    <text evidence="17">The sequence shown here is derived from an EMBL/GenBank/DDBJ whole genome shotgun (WGS) entry which is preliminary data.</text>
</comment>
<feature type="domain" description="GOLD" evidence="15">
    <location>
        <begin position="29"/>
        <end position="120"/>
    </location>
</feature>
<organism evidence="17 19">
    <name type="scientific">Didymodactylos carnosus</name>
    <dbReference type="NCBI Taxonomy" id="1234261"/>
    <lineage>
        <taxon>Eukaryota</taxon>
        <taxon>Metazoa</taxon>
        <taxon>Spiralia</taxon>
        <taxon>Gnathifera</taxon>
        <taxon>Rotifera</taxon>
        <taxon>Eurotatoria</taxon>
        <taxon>Bdelloidea</taxon>
        <taxon>Philodinida</taxon>
        <taxon>Philodinidae</taxon>
        <taxon>Didymodactylos</taxon>
    </lineage>
</organism>
<keyword evidence="13" id="KW-0472">Membrane</keyword>
<evidence type="ECO:0000259" key="15">
    <source>
        <dbReference type="PROSITE" id="PS50866"/>
    </source>
</evidence>
<keyword evidence="19" id="KW-1185">Reference proteome</keyword>
<feature type="disulfide bond" description="Redox-active" evidence="11">
    <location>
        <begin position="390"/>
        <end position="393"/>
    </location>
</feature>
<dbReference type="InterPro" id="IPR036249">
    <property type="entry name" value="Thioredoxin-like_sf"/>
</dbReference>
<dbReference type="Pfam" id="PF00085">
    <property type="entry name" value="Thioredoxin"/>
    <property type="match status" value="3"/>
</dbReference>
<evidence type="ECO:0000256" key="14">
    <source>
        <dbReference type="SAM" id="SignalP"/>
    </source>
</evidence>
<dbReference type="InterPro" id="IPR009038">
    <property type="entry name" value="GOLD_dom"/>
</dbReference>
<evidence type="ECO:0000256" key="13">
    <source>
        <dbReference type="SAM" id="Phobius"/>
    </source>
</evidence>
<dbReference type="EC" id="5.3.4.1" evidence="4"/>
<evidence type="ECO:0000256" key="1">
    <source>
        <dbReference type="ARBA" id="ARBA00001182"/>
    </source>
</evidence>
<dbReference type="InterPro" id="IPR013766">
    <property type="entry name" value="Thioredoxin_domain"/>
</dbReference>
<evidence type="ECO:0000256" key="9">
    <source>
        <dbReference type="ARBA" id="ARBA00023235"/>
    </source>
</evidence>
<dbReference type="GO" id="GO:0034976">
    <property type="term" value="P:response to endoplasmic reticulum stress"/>
    <property type="evidence" value="ECO:0007669"/>
    <property type="project" value="TreeGrafter"/>
</dbReference>
<dbReference type="CDD" id="cd02961">
    <property type="entry name" value="PDI_a_family"/>
    <property type="match status" value="2"/>
</dbReference>
<comment type="similarity">
    <text evidence="3">Belongs to the protein disulfide isomerase family.</text>
</comment>
<keyword evidence="13" id="KW-0812">Transmembrane</keyword>
<dbReference type="Proteomes" id="UP000663829">
    <property type="component" value="Unassembled WGS sequence"/>
</dbReference>
<dbReference type="Pfam" id="PF01105">
    <property type="entry name" value="EMP24_GP25L"/>
    <property type="match status" value="1"/>
</dbReference>
<feature type="disulfide bond" description="Redox-active" evidence="11">
    <location>
        <begin position="741"/>
        <end position="744"/>
    </location>
</feature>
<evidence type="ECO:0000256" key="6">
    <source>
        <dbReference type="ARBA" id="ARBA00022737"/>
    </source>
</evidence>
<evidence type="ECO:0000256" key="7">
    <source>
        <dbReference type="ARBA" id="ARBA00022824"/>
    </source>
</evidence>
<feature type="domain" description="Thioredoxin" evidence="16">
    <location>
        <begin position="355"/>
        <end position="467"/>
    </location>
</feature>
<accession>A0A813U168</accession>
<dbReference type="PROSITE" id="PS50866">
    <property type="entry name" value="GOLD"/>
    <property type="match status" value="1"/>
</dbReference>
<keyword evidence="5 14" id="KW-0732">Signal</keyword>
<dbReference type="EMBL" id="CAJOBC010000619">
    <property type="protein sequence ID" value="CAF3607722.1"/>
    <property type="molecule type" value="Genomic_DNA"/>
</dbReference>
<dbReference type="InterPro" id="IPR005792">
    <property type="entry name" value="Prot_disulphide_isomerase"/>
</dbReference>
<dbReference type="CDD" id="cd02995">
    <property type="entry name" value="PDI_a_PDI_a'_C"/>
    <property type="match status" value="1"/>
</dbReference>
<dbReference type="GO" id="GO:0003756">
    <property type="term" value="F:protein disulfide isomerase activity"/>
    <property type="evidence" value="ECO:0007669"/>
    <property type="project" value="UniProtKB-EC"/>
</dbReference>
<dbReference type="InterPro" id="IPR017937">
    <property type="entry name" value="Thioredoxin_CS"/>
</dbReference>
<dbReference type="PROSITE" id="PS51352">
    <property type="entry name" value="THIOREDOXIN_2"/>
    <property type="match status" value="3"/>
</dbReference>
<keyword evidence="6" id="KW-0677">Repeat</keyword>
<keyword evidence="7" id="KW-0256">Endoplasmic reticulum</keyword>
<evidence type="ECO:0000256" key="2">
    <source>
        <dbReference type="ARBA" id="ARBA00004319"/>
    </source>
</evidence>
<evidence type="ECO:0000256" key="11">
    <source>
        <dbReference type="PIRSR" id="PIRSR605792-51"/>
    </source>
</evidence>
<dbReference type="NCBIfam" id="TIGR01130">
    <property type="entry name" value="ER_PDI_fam"/>
    <property type="match status" value="1"/>
</dbReference>
<dbReference type="SUPFAM" id="SSF52833">
    <property type="entry name" value="Thioredoxin-like"/>
    <property type="match status" value="5"/>
</dbReference>
<evidence type="ECO:0000313" key="19">
    <source>
        <dbReference type="Proteomes" id="UP000663829"/>
    </source>
</evidence>
<sequence>MIFYTISLLIFTIVQQTESVSFRLPINVRKCLKEEVHKDTMVTGDYDVTQLVGLPTHLDVKDTKGHILYNKEDALKGKFAFTTEEYDIFEVCFETKVSGGQKHHLTADHTTKEVTLNLKHGIETKDYDALAKANKLKPLEIELSRLEDLSSAIVSDFAYMKQREEEMRDTNESTNNKVLYFSIFSMCCLMGLALWQVLYLRRYFKAKNEQILVDPEHNDNDGGLKFEMSDDEEADSEQASTDGPSLVVVLGENNFTQFIESHPVVLVEFYAPWCHHCKQLEPNYEAAARLMKDYKHPVQFAKVDSTVESTLAQEHSIEGYPTLKIFHHQKAYPYDGPRDSGHSIMEYMKQYANPTWTPPPSAVVILTTENFTQFTQNEPLSLVEFHAPWCGMCKKLEPQYEKAASRLKEKNIKLAKVDGTQEVQLAKEYNITGYPTLFVFRQGGKKSPYDGENTEHAIVQYMQDMQSPPSQELNTSNEYKKLFAYHDKVYVIGIFPDQNTPLYDQFIDFANMNRKSYKFAHTFHSINIPALNDIKTLPVILVQYHPDIRSKYENEKNVFSKASATIDDIQEFVKKYQAPLVGILTEDTLQKYSKLRPLCVIFYDVDFSFEHREQTQYWRQKILNVAKDYKNTITFAISDEEKMKAMLKEFGLEDSSEDVNVGCHKDGMKYRMDDDDEFTSDSFREFIEKLDKGKVKPFIRSQAVPKKAVTNGIMNIVGSNFEQIVNDKSKDVVVFFYAPWCGHCKNFISTYSQIAQSYKDSKNLLFTQIDATSNDISGVYQISGYPTLYFVPSNDKSKPIIYSGDRSIDDFKKFIDKHSKNVHQNKSEEL</sequence>
<evidence type="ECO:0000256" key="10">
    <source>
        <dbReference type="ARBA" id="ARBA00023284"/>
    </source>
</evidence>
<keyword evidence="9" id="KW-0413">Isomerase</keyword>
<proteinExistence type="inferred from homology"/>
<feature type="domain" description="Thioredoxin" evidence="16">
    <location>
        <begin position="690"/>
        <end position="820"/>
    </location>
</feature>
<dbReference type="GO" id="GO:0009986">
    <property type="term" value="C:cell surface"/>
    <property type="evidence" value="ECO:0007669"/>
    <property type="project" value="TreeGrafter"/>
</dbReference>
<evidence type="ECO:0000259" key="16">
    <source>
        <dbReference type="PROSITE" id="PS51352"/>
    </source>
</evidence>
<evidence type="ECO:0000313" key="18">
    <source>
        <dbReference type="EMBL" id="CAF3607722.1"/>
    </source>
</evidence>
<keyword evidence="10 11" id="KW-0676">Redox-active center</keyword>
<dbReference type="GO" id="GO:0005788">
    <property type="term" value="C:endoplasmic reticulum lumen"/>
    <property type="evidence" value="ECO:0007669"/>
    <property type="project" value="UniProtKB-SubCell"/>
</dbReference>
<comment type="catalytic activity">
    <reaction evidence="1">
        <text>Catalyzes the rearrangement of -S-S- bonds in proteins.</text>
        <dbReference type="EC" id="5.3.4.1"/>
    </reaction>
</comment>
<evidence type="ECO:0000256" key="8">
    <source>
        <dbReference type="ARBA" id="ARBA00023157"/>
    </source>
</evidence>
<evidence type="ECO:0000256" key="4">
    <source>
        <dbReference type="ARBA" id="ARBA00012723"/>
    </source>
</evidence>